<accession>Q0RPZ7</accession>
<dbReference type="KEGG" id="fal:FRAAL1729"/>
<feature type="compositionally biased region" description="Low complexity" evidence="1">
    <location>
        <begin position="146"/>
        <end position="166"/>
    </location>
</feature>
<gene>
    <name evidence="2" type="ordered locus">FRAAL1729</name>
</gene>
<dbReference type="NCBIfam" id="TIGR03917">
    <property type="entry name" value="Frankia_40_dom"/>
    <property type="match status" value="1"/>
</dbReference>
<sequence length="174" mass="19087">MNRPFPNRKEPPVTASDHETVVELGMTKHEIIRVLESEAPEHGRLTDFSGDVDLVLVWRVRERRPTAVPDVTERLARAEDDAWQAWIEADSRARSTAEAERQAFADVCAARETWRQAIRDLAQEAAQRPPRQTVPADTPTHGTGNPAHRAAADPPASGAPASVPLANPSEAPRA</sequence>
<keyword evidence="3" id="KW-1185">Reference proteome</keyword>
<proteinExistence type="predicted"/>
<dbReference type="EMBL" id="CT573213">
    <property type="protein sequence ID" value="CAJ60381.1"/>
    <property type="molecule type" value="Genomic_DNA"/>
</dbReference>
<evidence type="ECO:0000256" key="1">
    <source>
        <dbReference type="SAM" id="MobiDB-lite"/>
    </source>
</evidence>
<evidence type="ECO:0000313" key="3">
    <source>
        <dbReference type="Proteomes" id="UP000000657"/>
    </source>
</evidence>
<name>Q0RPZ7_FRAAA</name>
<dbReference type="STRING" id="326424.FRAAL1729"/>
<dbReference type="HOGENOM" id="CLU_1537840_0_0_11"/>
<evidence type="ECO:0000313" key="2">
    <source>
        <dbReference type="EMBL" id="CAJ60381.1"/>
    </source>
</evidence>
<dbReference type="Proteomes" id="UP000000657">
    <property type="component" value="Chromosome"/>
</dbReference>
<organism evidence="2 3">
    <name type="scientific">Frankia alni (strain DSM 45986 / CECT 9034 / ACN14a)</name>
    <dbReference type="NCBI Taxonomy" id="326424"/>
    <lineage>
        <taxon>Bacteria</taxon>
        <taxon>Bacillati</taxon>
        <taxon>Actinomycetota</taxon>
        <taxon>Actinomycetes</taxon>
        <taxon>Frankiales</taxon>
        <taxon>Frankiaceae</taxon>
        <taxon>Frankia</taxon>
    </lineage>
</organism>
<dbReference type="OrthoDB" id="10014147at2"/>
<feature type="region of interest" description="Disordered" evidence="1">
    <location>
        <begin position="121"/>
        <end position="174"/>
    </location>
</feature>
<protein>
    <submittedName>
        <fullName evidence="2">Uncharacterized protein</fullName>
    </submittedName>
</protein>
<dbReference type="AlphaFoldDB" id="Q0RPZ7"/>
<dbReference type="InterPro" id="IPR023817">
    <property type="entry name" value="Frankia_40_dom"/>
</dbReference>
<reference evidence="2 3" key="1">
    <citation type="journal article" date="2007" name="Genome Res.">
        <title>Genome characteristics of facultatively symbiotic Frankia sp. strains reflect host range and host plant biogeography.</title>
        <authorList>
            <person name="Normand P."/>
            <person name="Lapierre P."/>
            <person name="Tisa L.S."/>
            <person name="Gogarten J.P."/>
            <person name="Alloisio N."/>
            <person name="Bagnarol E."/>
            <person name="Bassi C.A."/>
            <person name="Berry A.M."/>
            <person name="Bickhart D.M."/>
            <person name="Choisne N."/>
            <person name="Couloux A."/>
            <person name="Cournoyer B."/>
            <person name="Cruveiller S."/>
            <person name="Daubin V."/>
            <person name="Demange N."/>
            <person name="Francino M.P."/>
            <person name="Goltsman E."/>
            <person name="Huang Y."/>
            <person name="Kopp O.R."/>
            <person name="Labarre L."/>
            <person name="Lapidus A."/>
            <person name="Lavire C."/>
            <person name="Marechal J."/>
            <person name="Martinez M."/>
            <person name="Mastronunzio J.E."/>
            <person name="Mullin B.C."/>
            <person name="Niemann J."/>
            <person name="Pujic P."/>
            <person name="Rawnsley T."/>
            <person name="Rouy Z."/>
            <person name="Schenowitz C."/>
            <person name="Sellstedt A."/>
            <person name="Tavares F."/>
            <person name="Tomkins J.P."/>
            <person name="Vallenet D."/>
            <person name="Valverde C."/>
            <person name="Wall L.G."/>
            <person name="Wang Y."/>
            <person name="Medigue C."/>
            <person name="Benson D.R."/>
        </authorList>
    </citation>
    <scope>NUCLEOTIDE SEQUENCE [LARGE SCALE GENOMIC DNA]</scope>
    <source>
        <strain evidence="3">DSM 45986 / CECT 9034 / ACN14a</strain>
    </source>
</reference>